<evidence type="ECO:0000259" key="5">
    <source>
        <dbReference type="PROSITE" id="PS50931"/>
    </source>
</evidence>
<evidence type="ECO:0000256" key="2">
    <source>
        <dbReference type="ARBA" id="ARBA00023015"/>
    </source>
</evidence>
<proteinExistence type="inferred from homology"/>
<keyword evidence="7" id="KW-1185">Reference proteome</keyword>
<dbReference type="SUPFAM" id="SSF53850">
    <property type="entry name" value="Periplasmic binding protein-like II"/>
    <property type="match status" value="1"/>
</dbReference>
<dbReference type="PANTHER" id="PTHR30346">
    <property type="entry name" value="TRANSCRIPTIONAL DUAL REGULATOR HCAR-RELATED"/>
    <property type="match status" value="1"/>
</dbReference>
<comment type="caution">
    <text evidence="6">The sequence shown here is derived from an EMBL/GenBank/DDBJ whole genome shotgun (WGS) entry which is preliminary data.</text>
</comment>
<dbReference type="Pfam" id="PF00126">
    <property type="entry name" value="HTH_1"/>
    <property type="match status" value="1"/>
</dbReference>
<dbReference type="Gene3D" id="1.10.10.10">
    <property type="entry name" value="Winged helix-like DNA-binding domain superfamily/Winged helix DNA-binding domain"/>
    <property type="match status" value="1"/>
</dbReference>
<dbReference type="EMBL" id="JAUSUT010000001">
    <property type="protein sequence ID" value="MDQ0381292.1"/>
    <property type="molecule type" value="Genomic_DNA"/>
</dbReference>
<evidence type="ECO:0000256" key="4">
    <source>
        <dbReference type="ARBA" id="ARBA00023163"/>
    </source>
</evidence>
<dbReference type="InterPro" id="IPR036388">
    <property type="entry name" value="WH-like_DNA-bd_sf"/>
</dbReference>
<protein>
    <submittedName>
        <fullName evidence="6">DNA-binding transcriptional LysR family regulator</fullName>
    </submittedName>
</protein>
<keyword evidence="4" id="KW-0804">Transcription</keyword>
<comment type="similarity">
    <text evidence="1">Belongs to the LysR transcriptional regulatory family.</text>
</comment>
<dbReference type="SUPFAM" id="SSF46785">
    <property type="entry name" value="Winged helix' DNA-binding domain"/>
    <property type="match status" value="1"/>
</dbReference>
<reference evidence="6 7" key="1">
    <citation type="submission" date="2023-07" db="EMBL/GenBank/DDBJ databases">
        <title>Sequencing the genomes of 1000 actinobacteria strains.</title>
        <authorList>
            <person name="Klenk H.-P."/>
        </authorList>
    </citation>
    <scope>NUCLEOTIDE SEQUENCE [LARGE SCALE GENOMIC DNA]</scope>
    <source>
        <strain evidence="6 7">DSM 45805</strain>
    </source>
</reference>
<dbReference type="GO" id="GO:0003677">
    <property type="term" value="F:DNA binding"/>
    <property type="evidence" value="ECO:0007669"/>
    <property type="project" value="UniProtKB-KW"/>
</dbReference>
<gene>
    <name evidence="6" type="ORF">FB470_005286</name>
</gene>
<accession>A0ABU0F2N9</accession>
<evidence type="ECO:0000313" key="6">
    <source>
        <dbReference type="EMBL" id="MDQ0381292.1"/>
    </source>
</evidence>
<dbReference type="RefSeq" id="WP_306995849.1">
    <property type="nucleotide sequence ID" value="NZ_JAUSUT010000001.1"/>
</dbReference>
<dbReference type="InterPro" id="IPR036390">
    <property type="entry name" value="WH_DNA-bd_sf"/>
</dbReference>
<dbReference type="PRINTS" id="PR00039">
    <property type="entry name" value="HTHLYSR"/>
</dbReference>
<keyword evidence="3 6" id="KW-0238">DNA-binding</keyword>
<dbReference type="PROSITE" id="PS50931">
    <property type="entry name" value="HTH_LYSR"/>
    <property type="match status" value="1"/>
</dbReference>
<dbReference type="PANTHER" id="PTHR30346:SF0">
    <property type="entry name" value="HCA OPERON TRANSCRIPTIONAL ACTIVATOR HCAR"/>
    <property type="match status" value="1"/>
</dbReference>
<evidence type="ECO:0000256" key="3">
    <source>
        <dbReference type="ARBA" id="ARBA00023125"/>
    </source>
</evidence>
<organism evidence="6 7">
    <name type="scientific">Amycolatopsis thermophila</name>
    <dbReference type="NCBI Taxonomy" id="206084"/>
    <lineage>
        <taxon>Bacteria</taxon>
        <taxon>Bacillati</taxon>
        <taxon>Actinomycetota</taxon>
        <taxon>Actinomycetes</taxon>
        <taxon>Pseudonocardiales</taxon>
        <taxon>Pseudonocardiaceae</taxon>
        <taxon>Amycolatopsis</taxon>
    </lineage>
</organism>
<evidence type="ECO:0000313" key="7">
    <source>
        <dbReference type="Proteomes" id="UP001229651"/>
    </source>
</evidence>
<dbReference type="Gene3D" id="3.40.190.10">
    <property type="entry name" value="Periplasmic binding protein-like II"/>
    <property type="match status" value="2"/>
</dbReference>
<keyword evidence="2" id="KW-0805">Transcription regulation</keyword>
<dbReference type="CDD" id="cd08414">
    <property type="entry name" value="PBP2_LTTR_aromatics_like"/>
    <property type="match status" value="1"/>
</dbReference>
<dbReference type="InterPro" id="IPR000847">
    <property type="entry name" value="LysR_HTH_N"/>
</dbReference>
<dbReference type="InterPro" id="IPR005119">
    <property type="entry name" value="LysR_subst-bd"/>
</dbReference>
<name>A0ABU0F2N9_9PSEU</name>
<feature type="domain" description="HTH lysR-type" evidence="5">
    <location>
        <begin position="1"/>
        <end position="58"/>
    </location>
</feature>
<sequence>MELRHLAAFVAVAEELHFGRAATRLHMAQSPLSRQIRLLERDLGLELFDRTTRTVTLTPEGQAFLEPARRTLAEADRARRAAAAARHGALGRVTVGFAGATGNALVPVLTRAVTSSLPGVELVLRGQTYSGTALDKVTDGTLDLSFVALPAPSDLATRVVRDERLLVALPDTHPLAGLDAVPLADLAAEPFVSFPSGGGSAVREAGLRACRDAGIAPRIVQEAPDAYTVLTLVGAEVGVAIMVESSRRIHTDHTVLRPIQGDVPVLPIALAWRPDNPSRALQAVLAVAEKALPTPDDADRVSIAARSVLDRS</sequence>
<dbReference type="Proteomes" id="UP001229651">
    <property type="component" value="Unassembled WGS sequence"/>
</dbReference>
<dbReference type="Pfam" id="PF03466">
    <property type="entry name" value="LysR_substrate"/>
    <property type="match status" value="1"/>
</dbReference>
<evidence type="ECO:0000256" key="1">
    <source>
        <dbReference type="ARBA" id="ARBA00009437"/>
    </source>
</evidence>